<sequence length="112" mass="12083">MGATSRGGSINSERRRNMKFTYQLVHGGSFETGGPPIHWRLGHLPLLFPNGRPFPFIPLISSSSVPHLLNDEQPPPPQSTASSASGHSGTQTSQGPFSSKWLLTGHRLGRSP</sequence>
<proteinExistence type="predicted"/>
<evidence type="ECO:0000256" key="1">
    <source>
        <dbReference type="SAM" id="MobiDB-lite"/>
    </source>
</evidence>
<accession>A0AAW2TCX5</accession>
<feature type="compositionally biased region" description="Low complexity" evidence="1">
    <location>
        <begin position="79"/>
        <end position="95"/>
    </location>
</feature>
<organism evidence="2">
    <name type="scientific">Sesamum latifolium</name>
    <dbReference type="NCBI Taxonomy" id="2727402"/>
    <lineage>
        <taxon>Eukaryota</taxon>
        <taxon>Viridiplantae</taxon>
        <taxon>Streptophyta</taxon>
        <taxon>Embryophyta</taxon>
        <taxon>Tracheophyta</taxon>
        <taxon>Spermatophyta</taxon>
        <taxon>Magnoliopsida</taxon>
        <taxon>eudicotyledons</taxon>
        <taxon>Gunneridae</taxon>
        <taxon>Pentapetalae</taxon>
        <taxon>asterids</taxon>
        <taxon>lamiids</taxon>
        <taxon>Lamiales</taxon>
        <taxon>Pedaliaceae</taxon>
        <taxon>Sesamum</taxon>
    </lineage>
</organism>
<gene>
    <name evidence="2" type="ORF">Slati_4278100</name>
</gene>
<dbReference type="AlphaFoldDB" id="A0AAW2TCX5"/>
<evidence type="ECO:0000313" key="2">
    <source>
        <dbReference type="EMBL" id="KAL0402482.1"/>
    </source>
</evidence>
<comment type="caution">
    <text evidence="2">The sequence shown here is derived from an EMBL/GenBank/DDBJ whole genome shotgun (WGS) entry which is preliminary data.</text>
</comment>
<dbReference type="EMBL" id="JACGWN010000015">
    <property type="protein sequence ID" value="KAL0402482.1"/>
    <property type="molecule type" value="Genomic_DNA"/>
</dbReference>
<reference evidence="2" key="1">
    <citation type="submission" date="2020-06" db="EMBL/GenBank/DDBJ databases">
        <authorList>
            <person name="Li T."/>
            <person name="Hu X."/>
            <person name="Zhang T."/>
            <person name="Song X."/>
            <person name="Zhang H."/>
            <person name="Dai N."/>
            <person name="Sheng W."/>
            <person name="Hou X."/>
            <person name="Wei L."/>
        </authorList>
    </citation>
    <scope>NUCLEOTIDE SEQUENCE</scope>
    <source>
        <strain evidence="2">KEN1</strain>
        <tissue evidence="2">Leaf</tissue>
    </source>
</reference>
<protein>
    <submittedName>
        <fullName evidence="2">Uncharacterized protein</fullName>
    </submittedName>
</protein>
<feature type="region of interest" description="Disordered" evidence="1">
    <location>
        <begin position="65"/>
        <end position="112"/>
    </location>
</feature>
<reference evidence="2" key="2">
    <citation type="journal article" date="2024" name="Plant">
        <title>Genomic evolution and insights into agronomic trait innovations of Sesamum species.</title>
        <authorList>
            <person name="Miao H."/>
            <person name="Wang L."/>
            <person name="Qu L."/>
            <person name="Liu H."/>
            <person name="Sun Y."/>
            <person name="Le M."/>
            <person name="Wang Q."/>
            <person name="Wei S."/>
            <person name="Zheng Y."/>
            <person name="Lin W."/>
            <person name="Duan Y."/>
            <person name="Cao H."/>
            <person name="Xiong S."/>
            <person name="Wang X."/>
            <person name="Wei L."/>
            <person name="Li C."/>
            <person name="Ma Q."/>
            <person name="Ju M."/>
            <person name="Zhao R."/>
            <person name="Li G."/>
            <person name="Mu C."/>
            <person name="Tian Q."/>
            <person name="Mei H."/>
            <person name="Zhang T."/>
            <person name="Gao T."/>
            <person name="Zhang H."/>
        </authorList>
    </citation>
    <scope>NUCLEOTIDE SEQUENCE</scope>
    <source>
        <strain evidence="2">KEN1</strain>
    </source>
</reference>
<name>A0AAW2TCX5_9LAMI</name>